<proteinExistence type="predicted"/>
<keyword evidence="3" id="KW-0804">Transcription</keyword>
<evidence type="ECO:0000256" key="2">
    <source>
        <dbReference type="ARBA" id="ARBA00023125"/>
    </source>
</evidence>
<accession>A0A5C7FRV9</accession>
<evidence type="ECO:0000313" key="7">
    <source>
        <dbReference type="Proteomes" id="UP000321907"/>
    </source>
</evidence>
<keyword evidence="4" id="KW-0812">Transmembrane</keyword>
<reference evidence="6 7" key="1">
    <citation type="submission" date="2019-08" db="EMBL/GenBank/DDBJ databases">
        <title>Lewinella sp. strain SSH13 Genome sequencing and assembly.</title>
        <authorList>
            <person name="Kim I."/>
        </authorList>
    </citation>
    <scope>NUCLEOTIDE SEQUENCE [LARGE SCALE GENOMIC DNA]</scope>
    <source>
        <strain evidence="6 7">SSH13</strain>
    </source>
</reference>
<dbReference type="GO" id="GO:0003700">
    <property type="term" value="F:DNA-binding transcription factor activity"/>
    <property type="evidence" value="ECO:0007669"/>
    <property type="project" value="InterPro"/>
</dbReference>
<keyword evidence="7" id="KW-1185">Reference proteome</keyword>
<feature type="transmembrane region" description="Helical" evidence="4">
    <location>
        <begin position="172"/>
        <end position="193"/>
    </location>
</feature>
<dbReference type="OrthoDB" id="9779074at2"/>
<gene>
    <name evidence="6" type="ORF">FUA23_11460</name>
</gene>
<dbReference type="EMBL" id="VOXD01000016">
    <property type="protein sequence ID" value="TXF89123.1"/>
    <property type="molecule type" value="Genomic_DNA"/>
</dbReference>
<keyword evidence="4" id="KW-0472">Membrane</keyword>
<dbReference type="AlphaFoldDB" id="A0A5C7FRV9"/>
<dbReference type="Pfam" id="PF12833">
    <property type="entry name" value="HTH_18"/>
    <property type="match status" value="1"/>
</dbReference>
<feature type="transmembrane region" description="Helical" evidence="4">
    <location>
        <begin position="99"/>
        <end position="117"/>
    </location>
</feature>
<feature type="transmembrane region" description="Helical" evidence="4">
    <location>
        <begin position="34"/>
        <end position="51"/>
    </location>
</feature>
<protein>
    <submittedName>
        <fullName evidence="6">AraC family transcriptional regulator</fullName>
    </submittedName>
</protein>
<dbReference type="PROSITE" id="PS00041">
    <property type="entry name" value="HTH_ARAC_FAMILY_1"/>
    <property type="match status" value="1"/>
</dbReference>
<evidence type="ECO:0000259" key="5">
    <source>
        <dbReference type="PROSITE" id="PS01124"/>
    </source>
</evidence>
<feature type="transmembrane region" description="Helical" evidence="4">
    <location>
        <begin position="199"/>
        <end position="223"/>
    </location>
</feature>
<comment type="caution">
    <text evidence="6">The sequence shown here is derived from an EMBL/GenBank/DDBJ whole genome shotgun (WGS) entry which is preliminary data.</text>
</comment>
<dbReference type="GO" id="GO:0043565">
    <property type="term" value="F:sequence-specific DNA binding"/>
    <property type="evidence" value="ECO:0007669"/>
    <property type="project" value="InterPro"/>
</dbReference>
<evidence type="ECO:0000256" key="1">
    <source>
        <dbReference type="ARBA" id="ARBA00023015"/>
    </source>
</evidence>
<dbReference type="SUPFAM" id="SSF46689">
    <property type="entry name" value="Homeodomain-like"/>
    <property type="match status" value="1"/>
</dbReference>
<feature type="domain" description="HTH araC/xylS-type" evidence="5">
    <location>
        <begin position="282"/>
        <end position="379"/>
    </location>
</feature>
<feature type="transmembrane region" description="Helical" evidence="4">
    <location>
        <begin position="6"/>
        <end position="27"/>
    </location>
</feature>
<dbReference type="PROSITE" id="PS01124">
    <property type="entry name" value="HTH_ARAC_FAMILY_2"/>
    <property type="match status" value="1"/>
</dbReference>
<keyword evidence="2" id="KW-0238">DNA-binding</keyword>
<keyword evidence="4" id="KW-1133">Transmembrane helix</keyword>
<dbReference type="RefSeq" id="WP_147930885.1">
    <property type="nucleotide sequence ID" value="NZ_VOXD01000016.1"/>
</dbReference>
<dbReference type="Proteomes" id="UP000321907">
    <property type="component" value="Unassembled WGS sequence"/>
</dbReference>
<dbReference type="Gene3D" id="1.10.10.60">
    <property type="entry name" value="Homeodomain-like"/>
    <property type="match status" value="1"/>
</dbReference>
<evidence type="ECO:0000256" key="3">
    <source>
        <dbReference type="ARBA" id="ARBA00023163"/>
    </source>
</evidence>
<dbReference type="InterPro" id="IPR009057">
    <property type="entry name" value="Homeodomain-like_sf"/>
</dbReference>
<sequence>MISLALLSIAIFQGIVVGLILLSPPLFRSNANRYLAFAIFSLSLSLLNLLLDDAQAFERYPFLGVIDVVDSALLFPVLVLLFVVAKVGHPLQKSRKPKWLFIPVLFLILTSAFDEYATRLHPTDPIVSIVSNVAGLVAFLITLVLIPFILVKTHRIIQHAASKQVRRWLTCLWIFEIIFLGSWLLAILLSPFIESGLTNAMQVLALFSTLLIHWIAYSGVFRLKLANDREKIRVLLSYHKPATAAPPAPSVPLLKKSSNAVQNLTVPPQENKYFQTLSNLCLEHKIHRDSSLDRASVAKMLDISPGYVSQIVNAATDDNFATYINRHRVEDVKKLILDDDFANYSLLAIGLECGFSSKSTYYNSFKKITGVTPNAYRKAHRG</sequence>
<dbReference type="PANTHER" id="PTHR43280">
    <property type="entry name" value="ARAC-FAMILY TRANSCRIPTIONAL REGULATOR"/>
    <property type="match status" value="1"/>
</dbReference>
<dbReference type="InterPro" id="IPR018060">
    <property type="entry name" value="HTH_AraC"/>
</dbReference>
<feature type="transmembrane region" description="Helical" evidence="4">
    <location>
        <begin position="63"/>
        <end position="87"/>
    </location>
</feature>
<evidence type="ECO:0000313" key="6">
    <source>
        <dbReference type="EMBL" id="TXF89123.1"/>
    </source>
</evidence>
<name>A0A5C7FRV9_9BACT</name>
<dbReference type="InterPro" id="IPR018062">
    <property type="entry name" value="HTH_AraC-typ_CS"/>
</dbReference>
<organism evidence="6 7">
    <name type="scientific">Neolewinella aurantiaca</name>
    <dbReference type="NCBI Taxonomy" id="2602767"/>
    <lineage>
        <taxon>Bacteria</taxon>
        <taxon>Pseudomonadati</taxon>
        <taxon>Bacteroidota</taxon>
        <taxon>Saprospiria</taxon>
        <taxon>Saprospirales</taxon>
        <taxon>Lewinellaceae</taxon>
        <taxon>Neolewinella</taxon>
    </lineage>
</organism>
<dbReference type="PANTHER" id="PTHR43280:SF29">
    <property type="entry name" value="ARAC-FAMILY TRANSCRIPTIONAL REGULATOR"/>
    <property type="match status" value="1"/>
</dbReference>
<keyword evidence="1" id="KW-0805">Transcription regulation</keyword>
<dbReference type="SMART" id="SM00342">
    <property type="entry name" value="HTH_ARAC"/>
    <property type="match status" value="1"/>
</dbReference>
<feature type="transmembrane region" description="Helical" evidence="4">
    <location>
        <begin position="129"/>
        <end position="151"/>
    </location>
</feature>
<evidence type="ECO:0000256" key="4">
    <source>
        <dbReference type="SAM" id="Phobius"/>
    </source>
</evidence>